<dbReference type="PROSITE" id="PS51186">
    <property type="entry name" value="GNAT"/>
    <property type="match status" value="1"/>
</dbReference>
<organism evidence="3 4">
    <name type="scientific">Christiangramia aestuarii</name>
    <dbReference type="NCBI Taxonomy" id="1028746"/>
    <lineage>
        <taxon>Bacteria</taxon>
        <taxon>Pseudomonadati</taxon>
        <taxon>Bacteroidota</taxon>
        <taxon>Flavobacteriia</taxon>
        <taxon>Flavobacteriales</taxon>
        <taxon>Flavobacteriaceae</taxon>
        <taxon>Christiangramia</taxon>
    </lineage>
</organism>
<dbReference type="AlphaFoldDB" id="A0A7K1LRP6"/>
<keyword evidence="4" id="KW-1185">Reference proteome</keyword>
<accession>A0A7K1LRP6</accession>
<dbReference type="PANTHER" id="PTHR13947">
    <property type="entry name" value="GNAT FAMILY N-ACETYLTRANSFERASE"/>
    <property type="match status" value="1"/>
</dbReference>
<gene>
    <name evidence="3" type="ORF">FLP08_12925</name>
</gene>
<dbReference type="SUPFAM" id="SSF55729">
    <property type="entry name" value="Acyl-CoA N-acyltransferases (Nat)"/>
    <property type="match status" value="1"/>
</dbReference>
<dbReference type="InterPro" id="IPR016181">
    <property type="entry name" value="Acyl_CoA_acyltransferase"/>
</dbReference>
<dbReference type="EMBL" id="VJVW01000005">
    <property type="protein sequence ID" value="MUP43482.1"/>
    <property type="molecule type" value="Genomic_DNA"/>
</dbReference>
<evidence type="ECO:0000256" key="1">
    <source>
        <dbReference type="ARBA" id="ARBA00022679"/>
    </source>
</evidence>
<feature type="domain" description="N-acetyltransferase" evidence="2">
    <location>
        <begin position="11"/>
        <end position="179"/>
    </location>
</feature>
<proteinExistence type="predicted"/>
<dbReference type="OrthoDB" id="5419426at2"/>
<evidence type="ECO:0000313" key="3">
    <source>
        <dbReference type="EMBL" id="MUP43482.1"/>
    </source>
</evidence>
<name>A0A7K1LRP6_9FLAO</name>
<sequence>MTRDSQPNKEIKIRQAQTDEFREVGELLVKVYSNLEGFPSKEEQPDYYELLLNIGEVTKKPHTQLLVALNPENSIMGAVVYFSDMAYYGSGGIATEQKNASGFRLLAVDPIYRGNGVGKALSLACIKKARTDGNKELIIHSTEFMKLAWKMYEKLGFKRSQPLDFMQQQLQVYGFRLKL</sequence>
<dbReference type="InterPro" id="IPR050769">
    <property type="entry name" value="NAT_camello-type"/>
</dbReference>
<dbReference type="InterPro" id="IPR000182">
    <property type="entry name" value="GNAT_dom"/>
</dbReference>
<dbReference type="RefSeq" id="WP_156277263.1">
    <property type="nucleotide sequence ID" value="NZ_BAABGI010000004.1"/>
</dbReference>
<evidence type="ECO:0000313" key="4">
    <source>
        <dbReference type="Proteomes" id="UP000460416"/>
    </source>
</evidence>
<dbReference type="GO" id="GO:0008080">
    <property type="term" value="F:N-acetyltransferase activity"/>
    <property type="evidence" value="ECO:0007669"/>
    <property type="project" value="InterPro"/>
</dbReference>
<protein>
    <submittedName>
        <fullName evidence="3">GNAT family N-acetyltransferase</fullName>
    </submittedName>
</protein>
<dbReference type="Gene3D" id="3.40.630.30">
    <property type="match status" value="1"/>
</dbReference>
<dbReference type="Pfam" id="PF00583">
    <property type="entry name" value="Acetyltransf_1"/>
    <property type="match status" value="1"/>
</dbReference>
<reference evidence="3 4" key="1">
    <citation type="submission" date="2019-07" db="EMBL/GenBank/DDBJ databases">
        <title>Gramella aestuarii sp. nov., isolated from a tidal flat, and emended description of Gramella echinicola.</title>
        <authorList>
            <person name="Liu L."/>
        </authorList>
    </citation>
    <scope>NUCLEOTIDE SEQUENCE [LARGE SCALE GENOMIC DNA]</scope>
    <source>
        <strain evidence="3 4">BS12</strain>
    </source>
</reference>
<dbReference type="PANTHER" id="PTHR13947:SF37">
    <property type="entry name" value="LD18367P"/>
    <property type="match status" value="1"/>
</dbReference>
<evidence type="ECO:0000259" key="2">
    <source>
        <dbReference type="PROSITE" id="PS51186"/>
    </source>
</evidence>
<keyword evidence="1 3" id="KW-0808">Transferase</keyword>
<dbReference type="CDD" id="cd04301">
    <property type="entry name" value="NAT_SF"/>
    <property type="match status" value="1"/>
</dbReference>
<comment type="caution">
    <text evidence="3">The sequence shown here is derived from an EMBL/GenBank/DDBJ whole genome shotgun (WGS) entry which is preliminary data.</text>
</comment>
<dbReference type="Proteomes" id="UP000460416">
    <property type="component" value="Unassembled WGS sequence"/>
</dbReference>